<protein>
    <submittedName>
        <fullName evidence="1">Uncharacterized protein</fullName>
    </submittedName>
</protein>
<reference evidence="1" key="1">
    <citation type="submission" date="2021-02" db="EMBL/GenBank/DDBJ databases">
        <authorList>
            <person name="Nowell W R."/>
        </authorList>
    </citation>
    <scope>NUCLEOTIDE SEQUENCE</scope>
</reference>
<gene>
    <name evidence="1" type="ORF">JBS370_LOCUS42019</name>
</gene>
<sequence length="33" mass="4174">LPYTKNHPRLRHRQWFRYALIRSGQYCSSFEDF</sequence>
<accession>A0A820LG05</accession>
<dbReference type="AlphaFoldDB" id="A0A820LG05"/>
<feature type="non-terminal residue" evidence="1">
    <location>
        <position position="1"/>
    </location>
</feature>
<comment type="caution">
    <text evidence="1">The sequence shown here is derived from an EMBL/GenBank/DDBJ whole genome shotgun (WGS) entry which is preliminary data.</text>
</comment>
<dbReference type="Proteomes" id="UP000663836">
    <property type="component" value="Unassembled WGS sequence"/>
</dbReference>
<organism evidence="1 2">
    <name type="scientific">Rotaria sordida</name>
    <dbReference type="NCBI Taxonomy" id="392033"/>
    <lineage>
        <taxon>Eukaryota</taxon>
        <taxon>Metazoa</taxon>
        <taxon>Spiralia</taxon>
        <taxon>Gnathifera</taxon>
        <taxon>Rotifera</taxon>
        <taxon>Eurotatoria</taxon>
        <taxon>Bdelloidea</taxon>
        <taxon>Philodinida</taxon>
        <taxon>Philodinidae</taxon>
        <taxon>Rotaria</taxon>
    </lineage>
</organism>
<evidence type="ECO:0000313" key="1">
    <source>
        <dbReference type="EMBL" id="CAF4354136.1"/>
    </source>
</evidence>
<proteinExistence type="predicted"/>
<name>A0A820LG05_9BILA</name>
<dbReference type="EMBL" id="CAJOBD010051931">
    <property type="protein sequence ID" value="CAF4354136.1"/>
    <property type="molecule type" value="Genomic_DNA"/>
</dbReference>
<evidence type="ECO:0000313" key="2">
    <source>
        <dbReference type="Proteomes" id="UP000663836"/>
    </source>
</evidence>